<dbReference type="NCBIfam" id="TIGR00422">
    <property type="entry name" value="valS"/>
    <property type="match status" value="1"/>
</dbReference>
<keyword evidence="6 12" id="KW-0547">Nucleotide-binding</keyword>
<evidence type="ECO:0000256" key="9">
    <source>
        <dbReference type="ARBA" id="ARBA00023146"/>
    </source>
</evidence>
<dbReference type="GO" id="GO:0002161">
    <property type="term" value="F:aminoacyl-tRNA deacylase activity"/>
    <property type="evidence" value="ECO:0007669"/>
    <property type="project" value="InterPro"/>
</dbReference>
<evidence type="ECO:0000313" key="16">
    <source>
        <dbReference type="Proteomes" id="UP000231276"/>
    </source>
</evidence>
<gene>
    <name evidence="15" type="ORF">COW82_00320</name>
</gene>
<dbReference type="SUPFAM" id="SSF47323">
    <property type="entry name" value="Anticodon-binding domain of a subclass of class I aminoacyl-tRNA synthetases"/>
    <property type="match status" value="1"/>
</dbReference>
<keyword evidence="8 12" id="KW-0648">Protein biosynthesis</keyword>
<dbReference type="InterPro" id="IPR002303">
    <property type="entry name" value="Valyl-tRNA_ligase"/>
</dbReference>
<comment type="subcellular location">
    <subcellularLocation>
        <location evidence="1">Cytoplasm</location>
    </subcellularLocation>
</comment>
<keyword evidence="7 12" id="KW-0067">ATP-binding</keyword>
<evidence type="ECO:0000256" key="12">
    <source>
        <dbReference type="RuleBase" id="RU363035"/>
    </source>
</evidence>
<dbReference type="Proteomes" id="UP000231276">
    <property type="component" value="Unassembled WGS sequence"/>
</dbReference>
<evidence type="ECO:0000256" key="2">
    <source>
        <dbReference type="ARBA" id="ARBA00011245"/>
    </source>
</evidence>
<name>A0A2H0DX65_9BACT</name>
<dbReference type="Gene3D" id="1.10.730.10">
    <property type="entry name" value="Isoleucyl-tRNA Synthetase, Domain 1"/>
    <property type="match status" value="1"/>
</dbReference>
<dbReference type="GO" id="GO:0005524">
    <property type="term" value="F:ATP binding"/>
    <property type="evidence" value="ECO:0007669"/>
    <property type="project" value="UniProtKB-KW"/>
</dbReference>
<keyword evidence="5 12" id="KW-0436">Ligase</keyword>
<organism evidence="15 16">
    <name type="scientific">Candidatus Campbellbacteria bacterium CG22_combo_CG10-13_8_21_14_all_43_18</name>
    <dbReference type="NCBI Taxonomy" id="1974530"/>
    <lineage>
        <taxon>Bacteria</taxon>
        <taxon>Candidatus Campbelliibacteriota</taxon>
    </lineage>
</organism>
<dbReference type="InterPro" id="IPR001412">
    <property type="entry name" value="aa-tRNA-synth_I_CS"/>
</dbReference>
<dbReference type="SUPFAM" id="SSF50677">
    <property type="entry name" value="ValRS/IleRS/LeuRS editing domain"/>
    <property type="match status" value="1"/>
</dbReference>
<evidence type="ECO:0000256" key="11">
    <source>
        <dbReference type="NCBIfam" id="TIGR00422"/>
    </source>
</evidence>
<evidence type="ECO:0000256" key="6">
    <source>
        <dbReference type="ARBA" id="ARBA00022741"/>
    </source>
</evidence>
<keyword evidence="4" id="KW-0963">Cytoplasm</keyword>
<dbReference type="Pfam" id="PF00133">
    <property type="entry name" value="tRNA-synt_1"/>
    <property type="match status" value="1"/>
</dbReference>
<evidence type="ECO:0000256" key="8">
    <source>
        <dbReference type="ARBA" id="ARBA00022917"/>
    </source>
</evidence>
<evidence type="ECO:0000313" key="15">
    <source>
        <dbReference type="EMBL" id="PIP86763.1"/>
    </source>
</evidence>
<dbReference type="PROSITE" id="PS00178">
    <property type="entry name" value="AA_TRNA_LIGASE_I"/>
    <property type="match status" value="1"/>
</dbReference>
<comment type="catalytic activity">
    <reaction evidence="10">
        <text>tRNA(Val) + L-valine + ATP = L-valyl-tRNA(Val) + AMP + diphosphate</text>
        <dbReference type="Rhea" id="RHEA:10704"/>
        <dbReference type="Rhea" id="RHEA-COMP:9672"/>
        <dbReference type="Rhea" id="RHEA-COMP:9708"/>
        <dbReference type="ChEBI" id="CHEBI:30616"/>
        <dbReference type="ChEBI" id="CHEBI:33019"/>
        <dbReference type="ChEBI" id="CHEBI:57762"/>
        <dbReference type="ChEBI" id="CHEBI:78442"/>
        <dbReference type="ChEBI" id="CHEBI:78537"/>
        <dbReference type="ChEBI" id="CHEBI:456215"/>
        <dbReference type="EC" id="6.1.1.9"/>
    </reaction>
</comment>
<evidence type="ECO:0000256" key="1">
    <source>
        <dbReference type="ARBA" id="ARBA00004496"/>
    </source>
</evidence>
<dbReference type="InterPro" id="IPR013155">
    <property type="entry name" value="M/V/L/I-tRNA-synth_anticd-bd"/>
</dbReference>
<proteinExistence type="inferred from homology"/>
<dbReference type="InterPro" id="IPR009080">
    <property type="entry name" value="tRNAsynth_Ia_anticodon-bd"/>
</dbReference>
<dbReference type="AlphaFoldDB" id="A0A2H0DX65"/>
<dbReference type="CDD" id="cd07962">
    <property type="entry name" value="Anticodon_Ia_Val"/>
    <property type="match status" value="1"/>
</dbReference>
<feature type="domain" description="Aminoacyl-tRNA synthetase class Ia" evidence="13">
    <location>
        <begin position="59"/>
        <end position="657"/>
    </location>
</feature>
<dbReference type="EC" id="6.1.1.9" evidence="3 11"/>
<evidence type="ECO:0000256" key="7">
    <source>
        <dbReference type="ARBA" id="ARBA00022840"/>
    </source>
</evidence>
<dbReference type="PANTHER" id="PTHR11946:SF93">
    <property type="entry name" value="VALINE--TRNA LIGASE, CHLOROPLASTIC_MITOCHONDRIAL 2"/>
    <property type="match status" value="1"/>
</dbReference>
<evidence type="ECO:0000259" key="14">
    <source>
        <dbReference type="Pfam" id="PF08264"/>
    </source>
</evidence>
<evidence type="ECO:0000256" key="5">
    <source>
        <dbReference type="ARBA" id="ARBA00022598"/>
    </source>
</evidence>
<evidence type="ECO:0000259" key="13">
    <source>
        <dbReference type="Pfam" id="PF00133"/>
    </source>
</evidence>
<comment type="similarity">
    <text evidence="12">Belongs to the class-I aminoacyl-tRNA synthetase family.</text>
</comment>
<comment type="caution">
    <text evidence="15">The sequence shown here is derived from an EMBL/GenBank/DDBJ whole genome shotgun (WGS) entry which is preliminary data.</text>
</comment>
<dbReference type="InterPro" id="IPR014729">
    <property type="entry name" value="Rossmann-like_a/b/a_fold"/>
</dbReference>
<dbReference type="PRINTS" id="PR00986">
    <property type="entry name" value="TRNASYNTHVAL"/>
</dbReference>
<accession>A0A2H0DX65</accession>
<reference evidence="15 16" key="1">
    <citation type="submission" date="2017-09" db="EMBL/GenBank/DDBJ databases">
        <title>Depth-based differentiation of microbial function through sediment-hosted aquifers and enrichment of novel symbionts in the deep terrestrial subsurface.</title>
        <authorList>
            <person name="Probst A.J."/>
            <person name="Ladd B."/>
            <person name="Jarett J.K."/>
            <person name="Geller-Mcgrath D.E."/>
            <person name="Sieber C.M."/>
            <person name="Emerson J.B."/>
            <person name="Anantharaman K."/>
            <person name="Thomas B.C."/>
            <person name="Malmstrom R."/>
            <person name="Stieglmeier M."/>
            <person name="Klingl A."/>
            <person name="Woyke T."/>
            <person name="Ryan C.M."/>
            <person name="Banfield J.F."/>
        </authorList>
    </citation>
    <scope>NUCLEOTIDE SEQUENCE [LARGE SCALE GENOMIC DNA]</scope>
    <source>
        <strain evidence="15">CG22_combo_CG10-13_8_21_14_all_43_18</strain>
    </source>
</reference>
<feature type="domain" description="Methionyl/Valyl/Leucyl/Isoleucyl-tRNA synthetase anticodon-binding" evidence="14">
    <location>
        <begin position="706"/>
        <end position="804"/>
    </location>
</feature>
<dbReference type="InterPro" id="IPR009008">
    <property type="entry name" value="Val/Leu/Ile-tRNA-synth_edit"/>
</dbReference>
<evidence type="ECO:0000256" key="4">
    <source>
        <dbReference type="ARBA" id="ARBA00022490"/>
    </source>
</evidence>
<dbReference type="FunFam" id="3.40.50.620:FF:000032">
    <property type="entry name" value="Valine--tRNA ligase"/>
    <property type="match status" value="1"/>
</dbReference>
<dbReference type="NCBIfam" id="NF004349">
    <property type="entry name" value="PRK05729.1"/>
    <property type="match status" value="1"/>
</dbReference>
<dbReference type="GO" id="GO:0006438">
    <property type="term" value="P:valyl-tRNA aminoacylation"/>
    <property type="evidence" value="ECO:0007669"/>
    <property type="project" value="UniProtKB-UniRule"/>
</dbReference>
<comment type="subunit">
    <text evidence="2">Monomer.</text>
</comment>
<dbReference type="SUPFAM" id="SSF52374">
    <property type="entry name" value="Nucleotidylyl transferase"/>
    <property type="match status" value="1"/>
</dbReference>
<sequence length="805" mass="92980">MSTPPHRNVPLPQQDPRLFPGLFSLESFKFGLNFDKIPAMALSEKFLKPYNPKETEDEIYKIWEESGFFNPDICVKKGLCSKQSEAFSIVLPPPNVTGVLHLGHSLMLAIEDIMVRFNRMRGKRTLWIPGTDHAAIATQSKVEEELYKKEKKTKHDLGRKEFLKRVEEFAQESHSQIVGQIKKMGASVDWSREAYTLDKERELAVNTAFKKMYEGGLIYQGKNIVNWDPKLQTTVSDDEVERVEEETEFYYLKYGPFEIATARPETKFGDKYVVMHPDDKRYLKYKHGQKIELEWLNGNITATVIKDKAVDMEFGTGVMTITPWHDSADFGIAKRHNLEFEQIIDFDGKLLSEAGVFAGLHIKKARPLILQKLQEKKLLIKTDKNYRHFVAKNSRGGGMIEPQIMKQWFVDVNKEFEMRGSSIKGIGKGDKTTLKIILKHVVESGQIKILPEKFEKVYYNWVDNLHDWNISRQIWFGHRIPVWYHESKCIPKKGKETADFAKCKNVIVSAGEPVCENCDAKYFQDTDTLDTWFSSGLWTFSTLGWPLDDARGKPVYKKDGSLNPESDLANYHPTTVLETGYDIIFFWVARMILMSAYLLEEIPFKTVYLHGLVLDKKGKKMSKSKGNAIDPLVMIDKFGADALRMAMVVGVGPGNDISLGEEKIKAYKHFANKLWNASRFVFANTENLELEEKSELGEKENAWFETLEEVQKDITLDMENFRYYLAGEKLYHYFWHTFADIIIEEAKPKLFDGNDEEKKKTGWILKHILKTSLKMLHPFMPFITEEIWRASGEKDLLLSQKWPEV</sequence>
<dbReference type="InterPro" id="IPR002300">
    <property type="entry name" value="aa-tRNA-synth_Ia"/>
</dbReference>
<dbReference type="Gene3D" id="3.40.50.620">
    <property type="entry name" value="HUPs"/>
    <property type="match status" value="2"/>
</dbReference>
<evidence type="ECO:0000256" key="3">
    <source>
        <dbReference type="ARBA" id="ARBA00013169"/>
    </source>
</evidence>
<protein>
    <recommendedName>
        <fullName evidence="3 11">Valine--tRNA ligase</fullName>
        <ecNumber evidence="3 11">6.1.1.9</ecNumber>
    </recommendedName>
</protein>
<dbReference type="Pfam" id="PF08264">
    <property type="entry name" value="Anticodon_1"/>
    <property type="match status" value="1"/>
</dbReference>
<dbReference type="InterPro" id="IPR033705">
    <property type="entry name" value="Anticodon_Ia_Val"/>
</dbReference>
<evidence type="ECO:0000256" key="10">
    <source>
        <dbReference type="ARBA" id="ARBA00047552"/>
    </source>
</evidence>
<dbReference type="GO" id="GO:0005829">
    <property type="term" value="C:cytosol"/>
    <property type="evidence" value="ECO:0007669"/>
    <property type="project" value="TreeGrafter"/>
</dbReference>
<dbReference type="PANTHER" id="PTHR11946">
    <property type="entry name" value="VALYL-TRNA SYNTHETASES"/>
    <property type="match status" value="1"/>
</dbReference>
<dbReference type="GO" id="GO:0004832">
    <property type="term" value="F:valine-tRNA ligase activity"/>
    <property type="evidence" value="ECO:0007669"/>
    <property type="project" value="UniProtKB-UniRule"/>
</dbReference>
<keyword evidence="9 12" id="KW-0030">Aminoacyl-tRNA synthetase</keyword>
<dbReference type="EMBL" id="PCTS01000005">
    <property type="protein sequence ID" value="PIP86763.1"/>
    <property type="molecule type" value="Genomic_DNA"/>
</dbReference>